<sequence>MGSLRSRVYTAVMTPFVISVCGAAAVLLARTFLRKKLRVVVLFSSEERSYEILGILTRTATFTGDVATDNNNNTTRIDDNDTLMRQGGACVEVILNWNNAKLLRVPALVFDDEKMGIKEIFEVYCGLARNKHPNKLLVCDMWNCLMSLVEHNLRGHLKDHDMPLIDQAQVEELLSLCILLRGKYSIYGLMGIHQCSTLVIQDFPEEPFQSLKGTYYKERSTFLGIISFLKLLCSSYSMRRLLFLASVFLLSPDTILKGVFGLENGVNWTQLYVAEMGNLPNVDVSKTNSFFHFLKEQIRGSTGRLATIAIASVGLDEFLYTVRNFIMNYIMIELVMSFQLSAYLALATVDYDPSDNWPLSFHISNALWHVSSSVMGELQNQVHQLLEIVSSFWVVVRFPIMAVAMWFGTQWSDYVTLISESLYLELQYAKSLFYFGKKSFKKTGNKSDNNKEYLHNDQLVLPSPIRLLMKTDVVKIKKKTVSESISSRSILLPNTFHQNAQAQHGLVLLTLISLESKVVLEQPWILLIQHISWPFSPIVFAEHIMQTLEGLARYHNMTFVGVEKVQWLKTILKNIISMNKVTSHSTFSYHSKREYVKGFTTFRYAGVELAAAMSVVNDDPGSRNDMWENFLRDILSGIFRTANAIPLLLASSSTLYAHQEYLEQSPLEQNNTLSHLEFIQYLFPLFLNPAGFFYEENGLSEGQIDLACTQRKLTMGGGSLGCYQVLEGLQRMQKIDRPITTPVPPIEGPWSIEFRDVSFRYSENHPYILSHVSFSVSKGEFLGIVGYSGAGKTTILRLLNLTYAPTSGEIFINGFHISCYPVRMLRRRIASVWQEGENLRFFDGCSIANNMALGNLWASNEEDINFALSSAEALSFVEKRSSGIYAPLRCHEYSGGELERLCIARAMMKRKTGVGVYVFDEATNALDMMTEEKIFNDLGLNRKSSTPRDATFVVVAHRLATLRDADHIVVLSDGRIVQSGSWEELSCSEPDSCFSRMLRSQQVPEFVS</sequence>
<dbReference type="EMBL" id="NBCO01000023">
    <property type="protein sequence ID" value="ORC87295.1"/>
    <property type="molecule type" value="Genomic_DNA"/>
</dbReference>
<dbReference type="GO" id="GO:0015421">
    <property type="term" value="F:ABC-type oligopeptide transporter activity"/>
    <property type="evidence" value="ECO:0007669"/>
    <property type="project" value="TreeGrafter"/>
</dbReference>
<dbReference type="InterPro" id="IPR003593">
    <property type="entry name" value="AAA+_ATPase"/>
</dbReference>
<evidence type="ECO:0000259" key="4">
    <source>
        <dbReference type="PROSITE" id="PS50893"/>
    </source>
</evidence>
<accession>A0A1X0NRF7</accession>
<dbReference type="GO" id="GO:0005524">
    <property type="term" value="F:ATP binding"/>
    <property type="evidence" value="ECO:0007669"/>
    <property type="project" value="UniProtKB-KW"/>
</dbReference>
<dbReference type="AlphaFoldDB" id="A0A1X0NRF7"/>
<dbReference type="STRING" id="67003.A0A1X0NRF7"/>
<dbReference type="Pfam" id="PF00005">
    <property type="entry name" value="ABC_tran"/>
    <property type="match status" value="1"/>
</dbReference>
<dbReference type="PANTHER" id="PTHR43394">
    <property type="entry name" value="ATP-DEPENDENT PERMEASE MDL1, MITOCHONDRIAL"/>
    <property type="match status" value="1"/>
</dbReference>
<protein>
    <submittedName>
        <fullName evidence="5">Putative ABC transporter</fullName>
    </submittedName>
</protein>
<keyword evidence="3" id="KW-0472">Membrane</keyword>
<dbReference type="Proteomes" id="UP000192257">
    <property type="component" value="Unassembled WGS sequence"/>
</dbReference>
<dbReference type="GO" id="GO:0005743">
    <property type="term" value="C:mitochondrial inner membrane"/>
    <property type="evidence" value="ECO:0007669"/>
    <property type="project" value="TreeGrafter"/>
</dbReference>
<dbReference type="GO" id="GO:0016887">
    <property type="term" value="F:ATP hydrolysis activity"/>
    <property type="evidence" value="ECO:0007669"/>
    <property type="project" value="InterPro"/>
</dbReference>
<evidence type="ECO:0000313" key="6">
    <source>
        <dbReference type="Proteomes" id="UP000192257"/>
    </source>
</evidence>
<dbReference type="VEuPathDB" id="TriTrypDB:TM35_000232660"/>
<dbReference type="GO" id="GO:0090374">
    <property type="term" value="P:oligopeptide export from mitochondrion"/>
    <property type="evidence" value="ECO:0007669"/>
    <property type="project" value="TreeGrafter"/>
</dbReference>
<keyword evidence="2" id="KW-0067">ATP-binding</keyword>
<evidence type="ECO:0000256" key="2">
    <source>
        <dbReference type="ARBA" id="ARBA00022840"/>
    </source>
</evidence>
<feature type="domain" description="ABC transporter" evidence="4">
    <location>
        <begin position="752"/>
        <end position="998"/>
    </location>
</feature>
<dbReference type="RefSeq" id="XP_028881361.1">
    <property type="nucleotide sequence ID" value="XM_029027506.1"/>
</dbReference>
<dbReference type="PANTHER" id="PTHR43394:SF1">
    <property type="entry name" value="ATP-BINDING CASSETTE SUB-FAMILY B MEMBER 10, MITOCHONDRIAL"/>
    <property type="match status" value="1"/>
</dbReference>
<evidence type="ECO:0000256" key="1">
    <source>
        <dbReference type="ARBA" id="ARBA00022741"/>
    </source>
</evidence>
<keyword evidence="3" id="KW-1133">Transmembrane helix</keyword>
<gene>
    <name evidence="5" type="ORF">TM35_000232660</name>
</gene>
<dbReference type="OrthoDB" id="6500128at2759"/>
<name>A0A1X0NRF7_9TRYP</name>
<reference evidence="5 6" key="1">
    <citation type="submission" date="2017-03" db="EMBL/GenBank/DDBJ databases">
        <title>An alternative strategy for trypanosome survival in the mammalian bloodstream revealed through genome and transcriptome analysis of the ubiquitous bovine parasite Trypanosoma (Megatrypanum) theileri.</title>
        <authorList>
            <person name="Kelly S."/>
            <person name="Ivens A."/>
            <person name="Mott A."/>
            <person name="O'Neill E."/>
            <person name="Emms D."/>
            <person name="Macleod O."/>
            <person name="Voorheis P."/>
            <person name="Matthews J."/>
            <person name="Matthews K."/>
            <person name="Carrington M."/>
        </authorList>
    </citation>
    <scope>NUCLEOTIDE SEQUENCE [LARGE SCALE GENOMIC DNA]</scope>
    <source>
        <strain evidence="5">Edinburgh</strain>
    </source>
</reference>
<dbReference type="SMART" id="SM00382">
    <property type="entry name" value="AAA"/>
    <property type="match status" value="1"/>
</dbReference>
<dbReference type="PROSITE" id="PS50893">
    <property type="entry name" value="ABC_TRANSPORTER_2"/>
    <property type="match status" value="1"/>
</dbReference>
<organism evidence="5 6">
    <name type="scientific">Trypanosoma theileri</name>
    <dbReference type="NCBI Taxonomy" id="67003"/>
    <lineage>
        <taxon>Eukaryota</taxon>
        <taxon>Discoba</taxon>
        <taxon>Euglenozoa</taxon>
        <taxon>Kinetoplastea</taxon>
        <taxon>Metakinetoplastina</taxon>
        <taxon>Trypanosomatida</taxon>
        <taxon>Trypanosomatidae</taxon>
        <taxon>Trypanosoma</taxon>
    </lineage>
</organism>
<dbReference type="InterPro" id="IPR003439">
    <property type="entry name" value="ABC_transporter-like_ATP-bd"/>
</dbReference>
<dbReference type="InterPro" id="IPR039421">
    <property type="entry name" value="Type_1_exporter"/>
</dbReference>
<keyword evidence="1" id="KW-0547">Nucleotide-binding</keyword>
<comment type="caution">
    <text evidence="5">The sequence shown here is derived from an EMBL/GenBank/DDBJ whole genome shotgun (WGS) entry which is preliminary data.</text>
</comment>
<dbReference type="GeneID" id="39987286"/>
<feature type="transmembrane region" description="Helical" evidence="3">
    <location>
        <begin position="12"/>
        <end position="33"/>
    </location>
</feature>
<evidence type="ECO:0000313" key="5">
    <source>
        <dbReference type="EMBL" id="ORC87295.1"/>
    </source>
</evidence>
<proteinExistence type="predicted"/>
<keyword evidence="3" id="KW-0812">Transmembrane</keyword>
<evidence type="ECO:0000256" key="3">
    <source>
        <dbReference type="SAM" id="Phobius"/>
    </source>
</evidence>
<dbReference type="SUPFAM" id="SSF52540">
    <property type="entry name" value="P-loop containing nucleoside triphosphate hydrolases"/>
    <property type="match status" value="1"/>
</dbReference>
<keyword evidence="6" id="KW-1185">Reference proteome</keyword>
<dbReference type="InterPro" id="IPR027417">
    <property type="entry name" value="P-loop_NTPase"/>
</dbReference>
<dbReference type="Gene3D" id="3.40.50.300">
    <property type="entry name" value="P-loop containing nucleotide triphosphate hydrolases"/>
    <property type="match status" value="1"/>
</dbReference>